<accession>A0A518BMR0</accession>
<evidence type="ECO:0000256" key="1">
    <source>
        <dbReference type="ARBA" id="ARBA00023239"/>
    </source>
</evidence>
<dbReference type="AlphaFoldDB" id="A0A518BMR0"/>
<keyword evidence="3" id="KW-1185">Reference proteome</keyword>
<dbReference type="PANTHER" id="PTHR30272:SF1">
    <property type="entry name" value="3-HYDROXYACYL-[ACYL-CARRIER-PROTEIN] DEHYDRATASE"/>
    <property type="match status" value="1"/>
</dbReference>
<dbReference type="SUPFAM" id="SSF54637">
    <property type="entry name" value="Thioesterase/thiol ester dehydrase-isomerase"/>
    <property type="match status" value="1"/>
</dbReference>
<dbReference type="InterPro" id="IPR013114">
    <property type="entry name" value="FabA_FabZ"/>
</dbReference>
<dbReference type="Proteomes" id="UP000316921">
    <property type="component" value="Chromosome"/>
</dbReference>
<dbReference type="CDD" id="cd01288">
    <property type="entry name" value="FabZ"/>
    <property type="match status" value="1"/>
</dbReference>
<name>A0A518BMR0_9BACT</name>
<dbReference type="Pfam" id="PF07977">
    <property type="entry name" value="FabA"/>
    <property type="match status" value="1"/>
</dbReference>
<dbReference type="EC" id="4.2.1.59" evidence="2"/>
<keyword evidence="1 2" id="KW-0456">Lyase</keyword>
<dbReference type="InterPro" id="IPR029069">
    <property type="entry name" value="HotDog_dom_sf"/>
</dbReference>
<dbReference type="KEGG" id="pbap:Pla133_33590"/>
<evidence type="ECO:0000313" key="2">
    <source>
        <dbReference type="EMBL" id="QDU68264.1"/>
    </source>
</evidence>
<reference evidence="2 3" key="1">
    <citation type="submission" date="2019-02" db="EMBL/GenBank/DDBJ databases">
        <title>Deep-cultivation of Planctomycetes and their phenomic and genomic characterization uncovers novel biology.</title>
        <authorList>
            <person name="Wiegand S."/>
            <person name="Jogler M."/>
            <person name="Boedeker C."/>
            <person name="Pinto D."/>
            <person name="Vollmers J."/>
            <person name="Rivas-Marin E."/>
            <person name="Kohn T."/>
            <person name="Peeters S.H."/>
            <person name="Heuer A."/>
            <person name="Rast P."/>
            <person name="Oberbeckmann S."/>
            <person name="Bunk B."/>
            <person name="Jeske O."/>
            <person name="Meyerdierks A."/>
            <person name="Storesund J.E."/>
            <person name="Kallscheuer N."/>
            <person name="Luecker S."/>
            <person name="Lage O.M."/>
            <person name="Pohl T."/>
            <person name="Merkel B.J."/>
            <person name="Hornburger P."/>
            <person name="Mueller R.-W."/>
            <person name="Bruemmer F."/>
            <person name="Labrenz M."/>
            <person name="Spormann A.M."/>
            <person name="Op den Camp H."/>
            <person name="Overmann J."/>
            <person name="Amann R."/>
            <person name="Jetten M.S.M."/>
            <person name="Mascher T."/>
            <person name="Medema M.H."/>
            <person name="Devos D.P."/>
            <person name="Kaster A.-K."/>
            <person name="Ovreas L."/>
            <person name="Rohde M."/>
            <person name="Galperin M.Y."/>
            <person name="Jogler C."/>
        </authorList>
    </citation>
    <scope>NUCLEOTIDE SEQUENCE [LARGE SCALE GENOMIC DNA]</scope>
    <source>
        <strain evidence="2 3">Pla133</strain>
    </source>
</reference>
<sequence>MAAEPIVPASLLDASTIVADKPKVLETLQQRGRFEMVDAIVHMDLEGGTIVGIKEITAGDWWTHDHIPGRPLFPGVLMIEAAAQVCTYHFLHFRKDLEGQFVGFGGVDNVRFRAAVQPGVTMFFAGRVVRVRSRMFTYKAQGFVDGQLVFEAEILGVVV</sequence>
<protein>
    <submittedName>
        <fullName evidence="2">3-hydroxyacyl-[acyl-carrier-protein] dehydratase FabZ</fullName>
        <ecNumber evidence="2">4.2.1.59</ecNumber>
    </submittedName>
</protein>
<dbReference type="RefSeq" id="WP_145067128.1">
    <property type="nucleotide sequence ID" value="NZ_CP036287.1"/>
</dbReference>
<proteinExistence type="predicted"/>
<dbReference type="GO" id="GO:0019171">
    <property type="term" value="F:(3R)-hydroxyacyl-[acyl-carrier-protein] dehydratase activity"/>
    <property type="evidence" value="ECO:0007669"/>
    <property type="project" value="UniProtKB-EC"/>
</dbReference>
<dbReference type="EMBL" id="CP036287">
    <property type="protein sequence ID" value="QDU68264.1"/>
    <property type="molecule type" value="Genomic_DNA"/>
</dbReference>
<dbReference type="Gene3D" id="3.10.129.10">
    <property type="entry name" value="Hotdog Thioesterase"/>
    <property type="match status" value="1"/>
</dbReference>
<evidence type="ECO:0000313" key="3">
    <source>
        <dbReference type="Proteomes" id="UP000316921"/>
    </source>
</evidence>
<organism evidence="2 3">
    <name type="scientific">Engelhardtia mirabilis</name>
    <dbReference type="NCBI Taxonomy" id="2528011"/>
    <lineage>
        <taxon>Bacteria</taxon>
        <taxon>Pseudomonadati</taxon>
        <taxon>Planctomycetota</taxon>
        <taxon>Planctomycetia</taxon>
        <taxon>Planctomycetia incertae sedis</taxon>
        <taxon>Engelhardtia</taxon>
    </lineage>
</organism>
<dbReference type="PANTHER" id="PTHR30272">
    <property type="entry name" value="3-HYDROXYACYL-[ACYL-CARRIER-PROTEIN] DEHYDRATASE"/>
    <property type="match status" value="1"/>
</dbReference>
<gene>
    <name evidence="2" type="primary">fabZ_2</name>
    <name evidence="2" type="ORF">Pla133_33590</name>
</gene>